<gene>
    <name evidence="2" type="ORF">EEDITHA_LOCUS10824</name>
</gene>
<evidence type="ECO:0000313" key="3">
    <source>
        <dbReference type="Proteomes" id="UP001153954"/>
    </source>
</evidence>
<evidence type="ECO:0000259" key="1">
    <source>
        <dbReference type="SMART" id="SM00587"/>
    </source>
</evidence>
<dbReference type="PANTHER" id="PTHR11012">
    <property type="entry name" value="PROTEIN KINASE-LIKE DOMAIN-CONTAINING"/>
    <property type="match status" value="1"/>
</dbReference>
<evidence type="ECO:0000313" key="2">
    <source>
        <dbReference type="EMBL" id="CAH2095357.1"/>
    </source>
</evidence>
<comment type="caution">
    <text evidence="2">The sequence shown here is derived from an EMBL/GenBank/DDBJ whole genome shotgun (WGS) entry which is preliminary data.</text>
</comment>
<dbReference type="AlphaFoldDB" id="A0AAU9UB86"/>
<dbReference type="InterPro" id="IPR004119">
    <property type="entry name" value="EcKL"/>
</dbReference>
<dbReference type="EMBL" id="CAKOGL010000015">
    <property type="protein sequence ID" value="CAH2095357.1"/>
    <property type="molecule type" value="Genomic_DNA"/>
</dbReference>
<name>A0AAU9UB86_EUPED</name>
<dbReference type="SMART" id="SM00587">
    <property type="entry name" value="CHK"/>
    <property type="match status" value="1"/>
</dbReference>
<reference evidence="2" key="1">
    <citation type="submission" date="2022-03" db="EMBL/GenBank/DDBJ databases">
        <authorList>
            <person name="Tunstrom K."/>
        </authorList>
    </citation>
    <scope>NUCLEOTIDE SEQUENCE</scope>
</reference>
<dbReference type="InterPro" id="IPR015897">
    <property type="entry name" value="CHK_kinase-like"/>
</dbReference>
<dbReference type="Gene3D" id="3.90.1200.10">
    <property type="match status" value="1"/>
</dbReference>
<dbReference type="Proteomes" id="UP001153954">
    <property type="component" value="Unassembled WGS sequence"/>
</dbReference>
<dbReference type="PANTHER" id="PTHR11012:SF30">
    <property type="entry name" value="PROTEIN KINASE-LIKE DOMAIN-CONTAINING"/>
    <property type="match status" value="1"/>
</dbReference>
<keyword evidence="3" id="KW-1185">Reference proteome</keyword>
<protein>
    <recommendedName>
        <fullName evidence="1">CHK kinase-like domain-containing protein</fullName>
    </recommendedName>
</protein>
<feature type="domain" description="CHK kinase-like" evidence="1">
    <location>
        <begin position="126"/>
        <end position="313"/>
    </location>
</feature>
<dbReference type="InterPro" id="IPR011009">
    <property type="entry name" value="Kinase-like_dom_sf"/>
</dbReference>
<accession>A0AAU9UB86</accession>
<organism evidence="2 3">
    <name type="scientific">Euphydryas editha</name>
    <name type="common">Edith's checkerspot</name>
    <dbReference type="NCBI Taxonomy" id="104508"/>
    <lineage>
        <taxon>Eukaryota</taxon>
        <taxon>Metazoa</taxon>
        <taxon>Ecdysozoa</taxon>
        <taxon>Arthropoda</taxon>
        <taxon>Hexapoda</taxon>
        <taxon>Insecta</taxon>
        <taxon>Pterygota</taxon>
        <taxon>Neoptera</taxon>
        <taxon>Endopterygota</taxon>
        <taxon>Lepidoptera</taxon>
        <taxon>Glossata</taxon>
        <taxon>Ditrysia</taxon>
        <taxon>Papilionoidea</taxon>
        <taxon>Nymphalidae</taxon>
        <taxon>Nymphalinae</taxon>
        <taxon>Euphydryas</taxon>
    </lineage>
</organism>
<sequence length="399" mass="46113">MSDISEEYLNDVMSNVATALELKEWSFNKQTFNNIAQNYFGIIIPTVLSGKVCEKNESFSIVLKLAPTDERYRVSSAVSAMFAREIFVYSKLLNKYQDIQKSHPLSSRYVIPKCYYVCSDYCKEVIAMQNMCEEGYKPYVNSMFLDISHITIALKSLAKFHALSFILKEKASDLFEEAKKICIPLTEKSNKRYIHILTDRLIKALEKFKNTPYIALLEILKQKCVQFIEMAMNSVRCLCLCHGDMWKENLLFQYEDSKPVSACIIDYQTTRICSPAFDVLYLIVSSTTTVLRKDYFKQLLDIYYQSFEETLTQENLKPNDVYSRDMFQYDLQIVGPACLIVANTAIWLSSGLQQEGHVRSKIIPITDAEKIEAVRKYTNIITSIIDDLKNYGYLEIVFK</sequence>
<dbReference type="SUPFAM" id="SSF56112">
    <property type="entry name" value="Protein kinase-like (PK-like)"/>
    <property type="match status" value="1"/>
</dbReference>
<proteinExistence type="predicted"/>
<dbReference type="Pfam" id="PF02958">
    <property type="entry name" value="EcKL"/>
    <property type="match status" value="1"/>
</dbReference>